<dbReference type="Pfam" id="PF12833">
    <property type="entry name" value="HTH_18"/>
    <property type="match status" value="1"/>
</dbReference>
<keyword evidence="3" id="KW-0804">Transcription</keyword>
<dbReference type="InterPro" id="IPR032783">
    <property type="entry name" value="AraC_lig"/>
</dbReference>
<name>A0A1H2D4H8_9ACTN</name>
<accession>A0A1H2D4H8</accession>
<dbReference type="InterPro" id="IPR009057">
    <property type="entry name" value="Homeodomain-like_sf"/>
</dbReference>
<reference evidence="5 6" key="1">
    <citation type="submission" date="2016-10" db="EMBL/GenBank/DDBJ databases">
        <authorList>
            <person name="de Groot N.N."/>
        </authorList>
    </citation>
    <scope>NUCLEOTIDE SEQUENCE [LARGE SCALE GENOMIC DNA]</scope>
    <source>
        <strain evidence="5 6">DSM 43941</strain>
    </source>
</reference>
<keyword evidence="2 5" id="KW-0238">DNA-binding</keyword>
<dbReference type="GO" id="GO:0043565">
    <property type="term" value="F:sequence-specific DNA binding"/>
    <property type="evidence" value="ECO:0007669"/>
    <property type="project" value="InterPro"/>
</dbReference>
<keyword evidence="6" id="KW-1185">Reference proteome</keyword>
<dbReference type="RefSeq" id="WP_092553488.1">
    <property type="nucleotide sequence ID" value="NZ_LT629758.1"/>
</dbReference>
<evidence type="ECO:0000256" key="1">
    <source>
        <dbReference type="ARBA" id="ARBA00023015"/>
    </source>
</evidence>
<dbReference type="PROSITE" id="PS01124">
    <property type="entry name" value="HTH_ARAC_FAMILY_2"/>
    <property type="match status" value="1"/>
</dbReference>
<evidence type="ECO:0000259" key="4">
    <source>
        <dbReference type="PROSITE" id="PS01124"/>
    </source>
</evidence>
<dbReference type="Pfam" id="PF12852">
    <property type="entry name" value="Cupin_6"/>
    <property type="match status" value="1"/>
</dbReference>
<dbReference type="STRING" id="113562.SAMN04489716_8047"/>
<dbReference type="SMART" id="SM00342">
    <property type="entry name" value="HTH_ARAC"/>
    <property type="match status" value="1"/>
</dbReference>
<dbReference type="Proteomes" id="UP000198688">
    <property type="component" value="Chromosome I"/>
</dbReference>
<evidence type="ECO:0000256" key="3">
    <source>
        <dbReference type="ARBA" id="ARBA00023163"/>
    </source>
</evidence>
<organism evidence="5 6">
    <name type="scientific">Actinoplanes derwentensis</name>
    <dbReference type="NCBI Taxonomy" id="113562"/>
    <lineage>
        <taxon>Bacteria</taxon>
        <taxon>Bacillati</taxon>
        <taxon>Actinomycetota</taxon>
        <taxon>Actinomycetes</taxon>
        <taxon>Micromonosporales</taxon>
        <taxon>Micromonosporaceae</taxon>
        <taxon>Actinoplanes</taxon>
    </lineage>
</organism>
<keyword evidence="1" id="KW-0805">Transcription regulation</keyword>
<gene>
    <name evidence="5" type="ORF">SAMN04489716_8047</name>
</gene>
<dbReference type="Gene3D" id="1.10.10.60">
    <property type="entry name" value="Homeodomain-like"/>
    <property type="match status" value="2"/>
</dbReference>
<evidence type="ECO:0000313" key="5">
    <source>
        <dbReference type="EMBL" id="SDT77651.1"/>
    </source>
</evidence>
<feature type="domain" description="HTH araC/xylS-type" evidence="4">
    <location>
        <begin position="115"/>
        <end position="207"/>
    </location>
</feature>
<dbReference type="EMBL" id="LT629758">
    <property type="protein sequence ID" value="SDT77651.1"/>
    <property type="molecule type" value="Genomic_DNA"/>
</dbReference>
<proteinExistence type="predicted"/>
<sequence>MDLRLKTRIRYAYTARESRPPAPTTQGPASLSVASIPVLALLPDVIHIRASAADPDLADTVRLLGRELARPRAATAVLLDRLVDILLIQVLRAWLDSGTSPDISWWGVLRDPLLYQAVTRIHEDPARDWTTASLAREAAVSASTLNRRFLAATGETPGAYLTRWRMTLAAKHLRDTDATLEAVAEKVGYTSVYAFSRAFRRERHLPPEPTGCCQTTVPAA</sequence>
<dbReference type="SUPFAM" id="SSF46689">
    <property type="entry name" value="Homeodomain-like"/>
    <property type="match status" value="2"/>
</dbReference>
<dbReference type="InterPro" id="IPR050204">
    <property type="entry name" value="AraC_XylS_family_regulators"/>
</dbReference>
<protein>
    <submittedName>
        <fullName evidence="5">AraC-type DNA-binding protein</fullName>
    </submittedName>
</protein>
<dbReference type="InterPro" id="IPR018060">
    <property type="entry name" value="HTH_AraC"/>
</dbReference>
<dbReference type="GO" id="GO:0003700">
    <property type="term" value="F:DNA-binding transcription factor activity"/>
    <property type="evidence" value="ECO:0007669"/>
    <property type="project" value="InterPro"/>
</dbReference>
<dbReference type="PANTHER" id="PTHR46796">
    <property type="entry name" value="HTH-TYPE TRANSCRIPTIONAL ACTIVATOR RHAS-RELATED"/>
    <property type="match status" value="1"/>
</dbReference>
<evidence type="ECO:0000256" key="2">
    <source>
        <dbReference type="ARBA" id="ARBA00023125"/>
    </source>
</evidence>
<dbReference type="PANTHER" id="PTHR46796:SF13">
    <property type="entry name" value="HTH-TYPE TRANSCRIPTIONAL ACTIVATOR RHAS"/>
    <property type="match status" value="1"/>
</dbReference>
<dbReference type="AlphaFoldDB" id="A0A1H2D4H8"/>
<evidence type="ECO:0000313" key="6">
    <source>
        <dbReference type="Proteomes" id="UP000198688"/>
    </source>
</evidence>